<name>A0A8H6S195_9AGAR</name>
<gene>
    <name evidence="1" type="ORF">MIND_01321300</name>
</gene>
<dbReference type="RefSeq" id="XP_037214163.1">
    <property type="nucleotide sequence ID" value="XM_037369665.1"/>
</dbReference>
<dbReference type="GeneID" id="59352181"/>
<dbReference type="EMBL" id="JACAZF010000014">
    <property type="protein sequence ID" value="KAF7290803.1"/>
    <property type="molecule type" value="Genomic_DNA"/>
</dbReference>
<organism evidence="1 2">
    <name type="scientific">Mycena indigotica</name>
    <dbReference type="NCBI Taxonomy" id="2126181"/>
    <lineage>
        <taxon>Eukaryota</taxon>
        <taxon>Fungi</taxon>
        <taxon>Dikarya</taxon>
        <taxon>Basidiomycota</taxon>
        <taxon>Agaricomycotina</taxon>
        <taxon>Agaricomycetes</taxon>
        <taxon>Agaricomycetidae</taxon>
        <taxon>Agaricales</taxon>
        <taxon>Marasmiineae</taxon>
        <taxon>Mycenaceae</taxon>
        <taxon>Mycena</taxon>
    </lineage>
</organism>
<accession>A0A8H6S195</accession>
<dbReference type="OrthoDB" id="2972287at2759"/>
<protein>
    <submittedName>
        <fullName evidence="1">Uncharacterized protein</fullName>
    </submittedName>
</protein>
<proteinExistence type="predicted"/>
<dbReference type="AlphaFoldDB" id="A0A8H6S195"/>
<keyword evidence="2" id="KW-1185">Reference proteome</keyword>
<dbReference type="Proteomes" id="UP000636479">
    <property type="component" value="Unassembled WGS sequence"/>
</dbReference>
<evidence type="ECO:0000313" key="2">
    <source>
        <dbReference type="Proteomes" id="UP000636479"/>
    </source>
</evidence>
<sequence>MYQATDGTNSRPVVTEQPRPTTLLHYPDTKTKVIRTLALPLRTPVCVCDCLGHSLAITVGSLFSTRNDLDSLVGQEMRSAACCTHTVAPCCPRVCRFGGGLLPMLVIVVRLRANQVNRSCNSLLEFHEKHQSI</sequence>
<reference evidence="1" key="1">
    <citation type="submission" date="2020-05" db="EMBL/GenBank/DDBJ databases">
        <title>Mycena genomes resolve the evolution of fungal bioluminescence.</title>
        <authorList>
            <person name="Tsai I.J."/>
        </authorList>
    </citation>
    <scope>NUCLEOTIDE SEQUENCE</scope>
    <source>
        <strain evidence="1">171206Taipei</strain>
    </source>
</reference>
<evidence type="ECO:0000313" key="1">
    <source>
        <dbReference type="EMBL" id="KAF7290803.1"/>
    </source>
</evidence>
<comment type="caution">
    <text evidence="1">The sequence shown here is derived from an EMBL/GenBank/DDBJ whole genome shotgun (WGS) entry which is preliminary data.</text>
</comment>